<protein>
    <recommendedName>
        <fullName evidence="3">PGG domain-containing protein</fullName>
    </recommendedName>
</protein>
<dbReference type="SMART" id="SM00248">
    <property type="entry name" value="ANK"/>
    <property type="match status" value="5"/>
</dbReference>
<proteinExistence type="predicted"/>
<evidence type="ECO:0000313" key="4">
    <source>
        <dbReference type="EMBL" id="GAY63020.1"/>
    </source>
</evidence>
<dbReference type="PANTHER" id="PTHR24177">
    <property type="entry name" value="CASKIN"/>
    <property type="match status" value="1"/>
</dbReference>
<dbReference type="STRING" id="55188.A0A2H5QEG5"/>
<feature type="domain" description="PGG" evidence="3">
    <location>
        <begin position="542"/>
        <end position="653"/>
    </location>
</feature>
<feature type="region of interest" description="Disordered" evidence="1">
    <location>
        <begin position="280"/>
        <end position="306"/>
    </location>
</feature>
<comment type="caution">
    <text evidence="4">The sequence shown here is derived from an EMBL/GenBank/DDBJ whole genome shotgun (WGS) entry which is preliminary data.</text>
</comment>
<evidence type="ECO:0000313" key="5">
    <source>
        <dbReference type="Proteomes" id="UP000236630"/>
    </source>
</evidence>
<dbReference type="SUPFAM" id="SSF48403">
    <property type="entry name" value="Ankyrin repeat"/>
    <property type="match status" value="2"/>
</dbReference>
<feature type="transmembrane region" description="Helical" evidence="2">
    <location>
        <begin position="551"/>
        <end position="570"/>
    </location>
</feature>
<keyword evidence="2" id="KW-0812">Transmembrane</keyword>
<keyword evidence="2" id="KW-1133">Transmembrane helix</keyword>
<dbReference type="Pfam" id="PF13962">
    <property type="entry name" value="PGG"/>
    <property type="match status" value="1"/>
</dbReference>
<feature type="transmembrane region" description="Helical" evidence="2">
    <location>
        <begin position="667"/>
        <end position="687"/>
    </location>
</feature>
<dbReference type="InterPro" id="IPR036770">
    <property type="entry name" value="Ankyrin_rpt-contain_sf"/>
</dbReference>
<dbReference type="Proteomes" id="UP000236630">
    <property type="component" value="Unassembled WGS sequence"/>
</dbReference>
<dbReference type="InterPro" id="IPR026961">
    <property type="entry name" value="PGG_dom"/>
</dbReference>
<dbReference type="Gene3D" id="1.25.40.20">
    <property type="entry name" value="Ankyrin repeat-containing domain"/>
    <property type="match status" value="3"/>
</dbReference>
<dbReference type="PANTHER" id="PTHR24177:SF470">
    <property type="entry name" value="ANKYRIN REPEAT PROTEIN"/>
    <property type="match status" value="1"/>
</dbReference>
<keyword evidence="5" id="KW-1185">Reference proteome</keyword>
<name>A0A2H5QEG5_CITUN</name>
<dbReference type="EMBL" id="BDQV01000331">
    <property type="protein sequence ID" value="GAY63020.1"/>
    <property type="molecule type" value="Genomic_DNA"/>
</dbReference>
<dbReference type="AlphaFoldDB" id="A0A2H5QEG5"/>
<sequence length="709" mass="79834">MEEDIDIEEPSPMELGVEIDKLFQNTMKGQWQDVVKAYEDYPQIQKVKITTSKDTALHLAVVAELSDIVLRLVRSMGENPSDVLKLQNKKGNTALHLAAALGNQVMCHCMASKDPKLVAVRNHEGETPLFLAALEGQKDAFLCLHLLDTESKGDKNKNDSRAATFRKNNGDTILHAAIFGEHFSLAFQIIRYYPDLVFSVNENGLTPLHILASKPHVFKSGSGLGWLESFVYKCVTVDKLIKEEKHNHGACSNNSISNNGLKFPQNRDKCINCFKQTKRKGEADDEENPQPKSSTPQDKSKKDRKEDQLFPSDYVKCFLKGIIDLVQGIRGIKNVREKKETHTWAIQVFDELVDDRNPHVYKYVYNGREPRISTFGQDVNAFTARETPPDPNTYKKKNARRSRRKETPILVAAKMGVTEMVKKILDTFPVAIWDLDPGEKNVLLLAIENRQTHVYNLLRSREELGETIFWQVDNLGNSALHLAATYGDHRPWHTLGAALQIHWEISWFQVLSRRPRNVISKGKTPDEVFTEAHRDLVQEGREWLTKTSESCSVLAAFIATVAFATSAAVPGGVDQGSGKPILENKPVFNIFAISSLIALSSSVTVLIIFLKILTFRYQENDFAMALPRELLLGLTMLITSIVAILVSFCSGHSFLLTNEFRSAAYPIYAAAWLPVTFFALAYLPLYVDRMVAILAMVPRPWRFYLLSGL</sequence>
<dbReference type="GO" id="GO:0016020">
    <property type="term" value="C:membrane"/>
    <property type="evidence" value="ECO:0007669"/>
    <property type="project" value="TreeGrafter"/>
</dbReference>
<keyword evidence="2" id="KW-0472">Membrane</keyword>
<feature type="transmembrane region" description="Helical" evidence="2">
    <location>
        <begin position="590"/>
        <end position="610"/>
    </location>
</feature>
<gene>
    <name evidence="4" type="ORF">CUMW_222250</name>
</gene>
<evidence type="ECO:0000259" key="3">
    <source>
        <dbReference type="Pfam" id="PF13962"/>
    </source>
</evidence>
<dbReference type="Pfam" id="PF12796">
    <property type="entry name" value="Ank_2"/>
    <property type="match status" value="1"/>
</dbReference>
<reference evidence="4 5" key="1">
    <citation type="journal article" date="2017" name="Front. Genet.">
        <title>Draft sequencing of the heterozygous diploid genome of Satsuma (Citrus unshiu Marc.) using a hybrid assembly approach.</title>
        <authorList>
            <person name="Shimizu T."/>
            <person name="Tanizawa Y."/>
            <person name="Mochizuki T."/>
            <person name="Nagasaki H."/>
            <person name="Yoshioka T."/>
            <person name="Toyoda A."/>
            <person name="Fujiyama A."/>
            <person name="Kaminuma E."/>
            <person name="Nakamura Y."/>
        </authorList>
    </citation>
    <scope>NUCLEOTIDE SEQUENCE [LARGE SCALE GENOMIC DNA]</scope>
    <source>
        <strain evidence="5">cv. Miyagawa wase</strain>
    </source>
</reference>
<organism evidence="4 5">
    <name type="scientific">Citrus unshiu</name>
    <name type="common">Satsuma mandarin</name>
    <name type="synonym">Citrus nobilis var. unshiu</name>
    <dbReference type="NCBI Taxonomy" id="55188"/>
    <lineage>
        <taxon>Eukaryota</taxon>
        <taxon>Viridiplantae</taxon>
        <taxon>Streptophyta</taxon>
        <taxon>Embryophyta</taxon>
        <taxon>Tracheophyta</taxon>
        <taxon>Spermatophyta</taxon>
        <taxon>Magnoliopsida</taxon>
        <taxon>eudicotyledons</taxon>
        <taxon>Gunneridae</taxon>
        <taxon>Pentapetalae</taxon>
        <taxon>rosids</taxon>
        <taxon>malvids</taxon>
        <taxon>Sapindales</taxon>
        <taxon>Rutaceae</taxon>
        <taxon>Aurantioideae</taxon>
        <taxon>Citrus</taxon>
    </lineage>
</organism>
<evidence type="ECO:0000256" key="1">
    <source>
        <dbReference type="SAM" id="MobiDB-lite"/>
    </source>
</evidence>
<dbReference type="InterPro" id="IPR002110">
    <property type="entry name" value="Ankyrin_rpt"/>
</dbReference>
<feature type="transmembrane region" description="Helical" evidence="2">
    <location>
        <begin position="630"/>
        <end position="655"/>
    </location>
</feature>
<evidence type="ECO:0000256" key="2">
    <source>
        <dbReference type="SAM" id="Phobius"/>
    </source>
</evidence>
<accession>A0A2H5QEG5</accession>